<dbReference type="EMBL" id="NTRC01000025">
    <property type="protein sequence ID" value="PFD17783.1"/>
    <property type="molecule type" value="Genomic_DNA"/>
</dbReference>
<evidence type="ECO:0000313" key="2">
    <source>
        <dbReference type="Proteomes" id="UP000219743"/>
    </source>
</evidence>
<protein>
    <submittedName>
        <fullName evidence="1">Uncharacterized protein</fullName>
    </submittedName>
</protein>
<evidence type="ECO:0000313" key="1">
    <source>
        <dbReference type="EMBL" id="PFD17783.1"/>
    </source>
</evidence>
<gene>
    <name evidence="1" type="ORF">CN263_24825</name>
</gene>
<proteinExistence type="predicted"/>
<dbReference type="Proteomes" id="UP000219743">
    <property type="component" value="Unassembled WGS sequence"/>
</dbReference>
<reference evidence="1 2" key="1">
    <citation type="submission" date="2017-09" db="EMBL/GenBank/DDBJ databases">
        <title>Large-scale bioinformatics analysis of Bacillus genomes uncovers conserved roles of natural products in bacterial physiology.</title>
        <authorList>
            <consortium name="Agbiome Team Llc"/>
            <person name="Bleich R.M."/>
            <person name="Kirk G.J."/>
            <person name="Santa Maria K.C."/>
            <person name="Allen S.E."/>
            <person name="Farag S."/>
            <person name="Shank E.A."/>
            <person name="Bowers A."/>
        </authorList>
    </citation>
    <scope>NUCLEOTIDE SEQUENCE [LARGE SCALE GENOMIC DNA]</scope>
    <source>
        <strain evidence="1 2">AFS024404</strain>
    </source>
</reference>
<sequence length="198" mass="22992">MITLKYSEPVKGTYENKEYDFDRYDFIKKRPISTHETSVVVDFIGNKITGDTIAYGSWYDIELQECIEYLKTLQPSEILRDFSHLIVPETKSTLNTIEKSFVWQLSNEEEGKDLVECIIHSFEMYDEIEDDDDHVGNILITIGHRERMELTIWNSGCSDPTNPNHEDHYVCLPTMLEESEEDPFENVQISDLLARVGA</sequence>
<accession>A0A9X6VH19</accession>
<dbReference type="RefSeq" id="WP_098330411.1">
    <property type="nucleotide sequence ID" value="NZ_NTRC01000025.1"/>
</dbReference>
<dbReference type="AlphaFoldDB" id="A0A9X6VH19"/>
<organism evidence="1 2">
    <name type="scientific">Bacillus cereus</name>
    <dbReference type="NCBI Taxonomy" id="1396"/>
    <lineage>
        <taxon>Bacteria</taxon>
        <taxon>Bacillati</taxon>
        <taxon>Bacillota</taxon>
        <taxon>Bacilli</taxon>
        <taxon>Bacillales</taxon>
        <taxon>Bacillaceae</taxon>
        <taxon>Bacillus</taxon>
        <taxon>Bacillus cereus group</taxon>
    </lineage>
</organism>
<comment type="caution">
    <text evidence="1">The sequence shown here is derived from an EMBL/GenBank/DDBJ whole genome shotgun (WGS) entry which is preliminary data.</text>
</comment>
<name>A0A9X6VH19_BACCE</name>